<evidence type="ECO:0000313" key="10">
    <source>
        <dbReference type="Proteomes" id="UP000018877"/>
    </source>
</evidence>
<dbReference type="PANTHER" id="PTHR31806:SF1">
    <property type="entry name" value="PURINE-CYTOSINE PERMEASE FCY2-RELATED"/>
    <property type="match status" value="1"/>
</dbReference>
<keyword evidence="5 8" id="KW-1133">Transmembrane helix</keyword>
<evidence type="ECO:0000256" key="3">
    <source>
        <dbReference type="ARBA" id="ARBA00022448"/>
    </source>
</evidence>
<dbReference type="GO" id="GO:0022857">
    <property type="term" value="F:transmembrane transporter activity"/>
    <property type="evidence" value="ECO:0007669"/>
    <property type="project" value="InterPro"/>
</dbReference>
<dbReference type="Proteomes" id="UP000018877">
    <property type="component" value="Unassembled WGS sequence"/>
</dbReference>
<feature type="transmembrane region" description="Helical" evidence="8">
    <location>
        <begin position="275"/>
        <end position="305"/>
    </location>
</feature>
<feature type="transmembrane region" description="Helical" evidence="8">
    <location>
        <begin position="198"/>
        <end position="218"/>
    </location>
</feature>
<dbReference type="CDD" id="cd11484">
    <property type="entry name" value="SLC-NCS1sbd_CobB-like"/>
    <property type="match status" value="1"/>
</dbReference>
<feature type="transmembrane region" description="Helical" evidence="8">
    <location>
        <begin position="396"/>
        <end position="421"/>
    </location>
</feature>
<evidence type="ECO:0000256" key="7">
    <source>
        <dbReference type="PIRNR" id="PIRNR002744"/>
    </source>
</evidence>
<reference evidence="9 10" key="1">
    <citation type="journal article" date="2014" name="Environ. Microbiol.">
        <title>The nitrate-ammonifying and nosZ-carrying bacterium Bacillus vireti is a potent source and sink for nitric and nitrous oxide under high nitrate conditions.</title>
        <authorList>
            <person name="Mania D."/>
            <person name="Heylen K."/>
            <person name="van Spanning R.J."/>
            <person name="Frostegard A."/>
        </authorList>
    </citation>
    <scope>NUCLEOTIDE SEQUENCE [LARGE SCALE GENOMIC DNA]</scope>
    <source>
        <strain evidence="9 10">LMG 21834</strain>
    </source>
</reference>
<name>A0AB94IGI9_9BACI</name>
<keyword evidence="3 7" id="KW-0813">Transport</keyword>
<comment type="caution">
    <text evidence="9">The sequence shown here is derived from an EMBL/GenBank/DDBJ whole genome shotgun (WGS) entry which is preliminary data.</text>
</comment>
<feature type="transmembrane region" description="Helical" evidence="8">
    <location>
        <begin position="100"/>
        <end position="121"/>
    </location>
</feature>
<feature type="transmembrane region" description="Helical" evidence="8">
    <location>
        <begin position="33"/>
        <end position="54"/>
    </location>
</feature>
<dbReference type="Pfam" id="PF02133">
    <property type="entry name" value="Transp_cyt_pur"/>
    <property type="match status" value="1"/>
</dbReference>
<comment type="similarity">
    <text evidence="2 7">Belongs to the purine-cytosine permease (2.A.39) family.</text>
</comment>
<keyword evidence="10" id="KW-1185">Reference proteome</keyword>
<gene>
    <name evidence="9" type="ORF">BAVI_23609</name>
</gene>
<feature type="transmembrane region" description="Helical" evidence="8">
    <location>
        <begin position="239"/>
        <end position="263"/>
    </location>
</feature>
<protein>
    <submittedName>
        <fullName evidence="9">Purine-cytosine permease</fullName>
    </submittedName>
</protein>
<organism evidence="9 10">
    <name type="scientific">Neobacillus vireti LMG 21834</name>
    <dbReference type="NCBI Taxonomy" id="1131730"/>
    <lineage>
        <taxon>Bacteria</taxon>
        <taxon>Bacillati</taxon>
        <taxon>Bacillota</taxon>
        <taxon>Bacilli</taxon>
        <taxon>Bacillales</taxon>
        <taxon>Bacillaceae</taxon>
        <taxon>Neobacillus</taxon>
    </lineage>
</organism>
<feature type="transmembrane region" description="Helical" evidence="8">
    <location>
        <begin position="167"/>
        <end position="186"/>
    </location>
</feature>
<dbReference type="InterPro" id="IPR026030">
    <property type="entry name" value="Pur-cyt_permease_Fcy2/21/22"/>
</dbReference>
<feature type="transmembrane region" description="Helical" evidence="8">
    <location>
        <begin position="141"/>
        <end position="160"/>
    </location>
</feature>
<feature type="transmembrane region" description="Helical" evidence="8">
    <location>
        <begin position="350"/>
        <end position="375"/>
    </location>
</feature>
<dbReference type="EMBL" id="ALAN01000158">
    <property type="protein sequence ID" value="ETI66227.1"/>
    <property type="molecule type" value="Genomic_DNA"/>
</dbReference>
<comment type="subcellular location">
    <subcellularLocation>
        <location evidence="1">Membrane</location>
        <topology evidence="1">Multi-pass membrane protein</topology>
    </subcellularLocation>
</comment>
<dbReference type="PIRSF" id="PIRSF002744">
    <property type="entry name" value="Pur-cyt_permease"/>
    <property type="match status" value="1"/>
</dbReference>
<evidence type="ECO:0000256" key="1">
    <source>
        <dbReference type="ARBA" id="ARBA00004141"/>
    </source>
</evidence>
<feature type="transmembrane region" description="Helical" evidence="8">
    <location>
        <begin position="326"/>
        <end position="344"/>
    </location>
</feature>
<dbReference type="GO" id="GO:0005886">
    <property type="term" value="C:plasma membrane"/>
    <property type="evidence" value="ECO:0007669"/>
    <property type="project" value="TreeGrafter"/>
</dbReference>
<evidence type="ECO:0000256" key="6">
    <source>
        <dbReference type="ARBA" id="ARBA00023136"/>
    </source>
</evidence>
<dbReference type="PANTHER" id="PTHR31806">
    <property type="entry name" value="PURINE-CYTOSINE PERMEASE FCY2-RELATED"/>
    <property type="match status" value="1"/>
</dbReference>
<evidence type="ECO:0000256" key="5">
    <source>
        <dbReference type="ARBA" id="ARBA00022989"/>
    </source>
</evidence>
<feature type="transmembrane region" description="Helical" evidence="8">
    <location>
        <begin position="433"/>
        <end position="449"/>
    </location>
</feature>
<dbReference type="InterPro" id="IPR001248">
    <property type="entry name" value="Pur-cyt_permease"/>
</dbReference>
<accession>A0AB94IGI9</accession>
<keyword evidence="6 7" id="KW-0472">Membrane</keyword>
<dbReference type="Gene3D" id="1.10.4160.10">
    <property type="entry name" value="Hydantoin permease"/>
    <property type="match status" value="1"/>
</dbReference>
<evidence type="ECO:0000256" key="4">
    <source>
        <dbReference type="ARBA" id="ARBA00022692"/>
    </source>
</evidence>
<evidence type="ECO:0000256" key="8">
    <source>
        <dbReference type="SAM" id="Phobius"/>
    </source>
</evidence>
<dbReference type="AlphaFoldDB" id="A0AB94IGI9"/>
<sequence length="475" mass="52568">MLKKSNGGMYVKVETRSIEYVPENERHGKARDLFPIWFGANMNITTLVSGALPIMLGLNLFWSIVAIIIGALIGAIFMASHSVQGPRLGIPQMIQSRAQFGVIGAIIPLFLVMFIYLGFFASNTLLAAQTIGDILPIGQTWNIIFIGAICFVVALYGYDLIHKVQKWFSAASLVLFLIMTVIVFLLPVPAEQWVSSEFNLSAFLLSVSIAVTWQLSYAPYVADYSRYLPTNTPPKQTFWYSYSGTVIGAVWMMALGAVLTIAIPNFADNTGGNLAGLFGSFAIIMFVLIIFGQLAINVFNLYGAFMSSITTIEPFFKFRVTPKVRFAFLLVITIVATGLCILGQGNFLDFFLNFIFFMSYFLIPWTSINLVDYYVLRSGEYSVKDIFDLNGKYGKVNWIASFAFVASIVVEIPFVNASFYVGPIANLLDGADLAWAVGLFLPAALYYFPMKRKLSRSDAPLEANVLGGMNEVEEV</sequence>
<evidence type="ECO:0000313" key="9">
    <source>
        <dbReference type="EMBL" id="ETI66227.1"/>
    </source>
</evidence>
<keyword evidence="4 8" id="KW-0812">Transmembrane</keyword>
<feature type="transmembrane region" description="Helical" evidence="8">
    <location>
        <begin position="60"/>
        <end position="79"/>
    </location>
</feature>
<proteinExistence type="inferred from homology"/>
<evidence type="ECO:0000256" key="2">
    <source>
        <dbReference type="ARBA" id="ARBA00008974"/>
    </source>
</evidence>